<dbReference type="NCBIfam" id="TIGR00254">
    <property type="entry name" value="GGDEF"/>
    <property type="match status" value="1"/>
</dbReference>
<dbReference type="PROSITE" id="PS50883">
    <property type="entry name" value="EAL"/>
    <property type="match status" value="1"/>
</dbReference>
<dbReference type="PROSITE" id="PS50887">
    <property type="entry name" value="GGDEF"/>
    <property type="match status" value="1"/>
</dbReference>
<feature type="transmembrane region" description="Helical" evidence="1">
    <location>
        <begin position="25"/>
        <end position="47"/>
    </location>
</feature>
<dbReference type="SUPFAM" id="SSF141868">
    <property type="entry name" value="EAL domain-like"/>
    <property type="match status" value="1"/>
</dbReference>
<feature type="domain" description="EAL" evidence="3">
    <location>
        <begin position="497"/>
        <end position="742"/>
    </location>
</feature>
<dbReference type="CDD" id="cd00130">
    <property type="entry name" value="PAS"/>
    <property type="match status" value="1"/>
</dbReference>
<dbReference type="Gene3D" id="3.30.450.20">
    <property type="entry name" value="PAS domain"/>
    <property type="match status" value="1"/>
</dbReference>
<dbReference type="InterPro" id="IPR035919">
    <property type="entry name" value="EAL_sf"/>
</dbReference>
<keyword evidence="1" id="KW-1133">Transmembrane helix</keyword>
<sequence>MGKNTMSTNTKGRKRWYQKADVRSVALYVLLLVLMEIVLLISTGFFQLSEDTRRVLETVQPWIVIAASGIFLFFYSRFWIKQYKKPTDLLNDYLESSPTIHYELRKDGKNYQVHWASRNAEQILGYSLDEITATNWWFDNLHPEDRSSVVKKALRAVDEPEFVQEYRFRHKQGHYIWVRDEIRQVDSSGNRLKGSWVNISSDFNFAQDNGLDVKGAAVTIGLADIDKAHKIVTLDSTFAKIVGLATEQATGLQLEDLLTRTDHSPQQTKFPLDTSIKVVGRRPDQSRFVAYLSLKRSHDAQDQLIACLTDLTELNQQRQSLYKVAFFDELTGLPNLNSLRKDFHSLLDQLPDDRLAAVLSLNVDDFHRINDSFGYHVGDKTIQRIAKRLKEALPFGNKLYAAGGDEFVILINNITEYIDVQTITENILDVFKHKFIIDAHAQFSLSCSAGASIYPLDGYDGERLLAQANSAMNNAKYTHAKELVLFQQDIAQASIQHLQLEADIPEAMNKRQLELFYQPILNFNKEIIGAEALLRWNHPEHGLLSPHQFLQDADKAGQLDTIGVWALESVAQQVKRWRANDHDVKCVCINASTSQLTYSFIEKLDQLCEEDPSLNDILEIEITESVLNEPESSVVGILERIAALGVKITIDDFGTGFASLSFLNDYPIHKIKIDRSFVDEITLNNKTRRMVESIVKLAAEIGVEVQAEGIETEAQFELLAETGCHSWQGNLIHPAKPVNELF</sequence>
<dbReference type="SMART" id="SM00052">
    <property type="entry name" value="EAL"/>
    <property type="match status" value="1"/>
</dbReference>
<dbReference type="Pfam" id="PF00563">
    <property type="entry name" value="EAL"/>
    <property type="match status" value="1"/>
</dbReference>
<gene>
    <name evidence="5" type="ORF">CWI81_09765</name>
</gene>
<dbReference type="EMBL" id="PIQF01000003">
    <property type="protein sequence ID" value="RUO75257.1"/>
    <property type="molecule type" value="Genomic_DNA"/>
</dbReference>
<dbReference type="CDD" id="cd01948">
    <property type="entry name" value="EAL"/>
    <property type="match status" value="1"/>
</dbReference>
<keyword evidence="6" id="KW-1185">Reference proteome</keyword>
<dbReference type="InterPro" id="IPR052155">
    <property type="entry name" value="Biofilm_reg_signaling"/>
</dbReference>
<dbReference type="InterPro" id="IPR043128">
    <property type="entry name" value="Rev_trsase/Diguanyl_cyclase"/>
</dbReference>
<evidence type="ECO:0000313" key="5">
    <source>
        <dbReference type="EMBL" id="RUO75257.1"/>
    </source>
</evidence>
<dbReference type="PROSITE" id="PS50112">
    <property type="entry name" value="PAS"/>
    <property type="match status" value="1"/>
</dbReference>
<dbReference type="OrthoDB" id="6231665at2"/>
<dbReference type="Pfam" id="PF00990">
    <property type="entry name" value="GGDEF"/>
    <property type="match status" value="1"/>
</dbReference>
<dbReference type="SMART" id="SM00267">
    <property type="entry name" value="GGDEF"/>
    <property type="match status" value="1"/>
</dbReference>
<dbReference type="InterPro" id="IPR029787">
    <property type="entry name" value="Nucleotide_cyclase"/>
</dbReference>
<dbReference type="Gene3D" id="3.30.70.270">
    <property type="match status" value="1"/>
</dbReference>
<dbReference type="PANTHER" id="PTHR44757:SF2">
    <property type="entry name" value="BIOFILM ARCHITECTURE MAINTENANCE PROTEIN MBAA"/>
    <property type="match status" value="1"/>
</dbReference>
<evidence type="ECO:0000256" key="1">
    <source>
        <dbReference type="SAM" id="Phobius"/>
    </source>
</evidence>
<dbReference type="InterPro" id="IPR000014">
    <property type="entry name" value="PAS"/>
</dbReference>
<dbReference type="Gene3D" id="3.20.20.450">
    <property type="entry name" value="EAL domain"/>
    <property type="match status" value="1"/>
</dbReference>
<proteinExistence type="predicted"/>
<dbReference type="InterPro" id="IPR013655">
    <property type="entry name" value="PAS_fold_3"/>
</dbReference>
<keyword evidence="1" id="KW-0812">Transmembrane</keyword>
<accession>A0A432ZBB9</accession>
<dbReference type="SMART" id="SM00091">
    <property type="entry name" value="PAS"/>
    <property type="match status" value="2"/>
</dbReference>
<dbReference type="SUPFAM" id="SSF55785">
    <property type="entry name" value="PYP-like sensor domain (PAS domain)"/>
    <property type="match status" value="2"/>
</dbReference>
<keyword evidence="1" id="KW-0472">Membrane</keyword>
<feature type="domain" description="GGDEF" evidence="4">
    <location>
        <begin position="354"/>
        <end position="488"/>
    </location>
</feature>
<evidence type="ECO:0000259" key="2">
    <source>
        <dbReference type="PROSITE" id="PS50112"/>
    </source>
</evidence>
<name>A0A432ZBB9_9GAMM</name>
<evidence type="ECO:0000259" key="4">
    <source>
        <dbReference type="PROSITE" id="PS50887"/>
    </source>
</evidence>
<dbReference type="InterPro" id="IPR000160">
    <property type="entry name" value="GGDEF_dom"/>
</dbReference>
<dbReference type="SUPFAM" id="SSF55073">
    <property type="entry name" value="Nucleotide cyclase"/>
    <property type="match status" value="1"/>
</dbReference>
<dbReference type="Proteomes" id="UP000287908">
    <property type="component" value="Unassembled WGS sequence"/>
</dbReference>
<organism evidence="5 6">
    <name type="scientific">Idiomarina seosinensis</name>
    <dbReference type="NCBI Taxonomy" id="281739"/>
    <lineage>
        <taxon>Bacteria</taxon>
        <taxon>Pseudomonadati</taxon>
        <taxon>Pseudomonadota</taxon>
        <taxon>Gammaproteobacteria</taxon>
        <taxon>Alteromonadales</taxon>
        <taxon>Idiomarinaceae</taxon>
        <taxon>Idiomarina</taxon>
    </lineage>
</organism>
<evidence type="ECO:0000313" key="6">
    <source>
        <dbReference type="Proteomes" id="UP000287908"/>
    </source>
</evidence>
<dbReference type="InterPro" id="IPR035965">
    <property type="entry name" value="PAS-like_dom_sf"/>
</dbReference>
<dbReference type="Pfam" id="PF08447">
    <property type="entry name" value="PAS_3"/>
    <property type="match status" value="1"/>
</dbReference>
<dbReference type="PANTHER" id="PTHR44757">
    <property type="entry name" value="DIGUANYLATE CYCLASE DGCP"/>
    <property type="match status" value="1"/>
</dbReference>
<protein>
    <submittedName>
        <fullName evidence="5">GGDEF domain-containing protein</fullName>
    </submittedName>
</protein>
<dbReference type="NCBIfam" id="TIGR00229">
    <property type="entry name" value="sensory_box"/>
    <property type="match status" value="1"/>
</dbReference>
<comment type="caution">
    <text evidence="5">The sequence shown here is derived from an EMBL/GenBank/DDBJ whole genome shotgun (WGS) entry which is preliminary data.</text>
</comment>
<dbReference type="AlphaFoldDB" id="A0A432ZBB9"/>
<feature type="domain" description="PAS" evidence="2">
    <location>
        <begin position="86"/>
        <end position="160"/>
    </location>
</feature>
<reference evidence="5 6" key="1">
    <citation type="journal article" date="2011" name="Front. Microbiol.">
        <title>Genomic signatures of strain selection and enhancement in Bacillus atrophaeus var. globigii, a historical biowarfare simulant.</title>
        <authorList>
            <person name="Gibbons H.S."/>
            <person name="Broomall S.M."/>
            <person name="McNew L.A."/>
            <person name="Daligault H."/>
            <person name="Chapman C."/>
            <person name="Bruce D."/>
            <person name="Karavis M."/>
            <person name="Krepps M."/>
            <person name="McGregor P.A."/>
            <person name="Hong C."/>
            <person name="Park K.H."/>
            <person name="Akmal A."/>
            <person name="Feldman A."/>
            <person name="Lin J.S."/>
            <person name="Chang W.E."/>
            <person name="Higgs B.W."/>
            <person name="Demirev P."/>
            <person name="Lindquist J."/>
            <person name="Liem A."/>
            <person name="Fochler E."/>
            <person name="Read T.D."/>
            <person name="Tapia R."/>
            <person name="Johnson S."/>
            <person name="Bishop-Lilly K.A."/>
            <person name="Detter C."/>
            <person name="Han C."/>
            <person name="Sozhamannan S."/>
            <person name="Rosenzweig C.N."/>
            <person name="Skowronski E.W."/>
        </authorList>
    </citation>
    <scope>NUCLEOTIDE SEQUENCE [LARGE SCALE GENOMIC DNA]</scope>
    <source>
        <strain evidence="5 6">CL-SP19</strain>
    </source>
</reference>
<feature type="transmembrane region" description="Helical" evidence="1">
    <location>
        <begin position="59"/>
        <end position="80"/>
    </location>
</feature>
<dbReference type="CDD" id="cd01949">
    <property type="entry name" value="GGDEF"/>
    <property type="match status" value="1"/>
</dbReference>
<evidence type="ECO:0000259" key="3">
    <source>
        <dbReference type="PROSITE" id="PS50883"/>
    </source>
</evidence>
<dbReference type="InterPro" id="IPR001633">
    <property type="entry name" value="EAL_dom"/>
</dbReference>